<dbReference type="Proteomes" id="UP000184514">
    <property type="component" value="Unassembled WGS sequence"/>
</dbReference>
<dbReference type="STRING" id="696762.PFRI_05920"/>
<evidence type="ECO:0000313" key="1">
    <source>
        <dbReference type="EMBL" id="OJI95168.1"/>
    </source>
</evidence>
<protein>
    <recommendedName>
        <fullName evidence="3">Cytosine deaminase</fullName>
    </recommendedName>
</protein>
<sequence length="369" mass="40882">MGASIFYKDLSDRVNSLGGFHNAHLHLDRSHTLDTVKTGERESAAHSTLSHKHSLISGIHQGPWYSTENLTARLNLSLDEMVDCNTRRADSVIDVTAEGLGLRALETALAVAKERSHEIEFRAAVYSPLGFRDDAPERWDLIEEGAKIANFVGCLPERDDTFDYPDHIGYEASCSRMLDLAMRHNLDLQVHTDQANRPNERGTERLLDVIESDGVRYGTADAPKIWVVHMISPTLYSDERWTKLVERLKRANVGVICCPSAAIGMRQLRGVMTPTTNSIARVLELCAAGLHVRLGSDNLADMLSPSSTAVLTDEVFMLSAALRYYDIDVLAKLACGHPLSKDDIQSIQAHLEANDVEMAKAIRRWGPLA</sequence>
<dbReference type="RefSeq" id="WP_072629269.1">
    <property type="nucleotide sequence ID" value="NZ_MLCB01000050.1"/>
</dbReference>
<dbReference type="PANTHER" id="PTHR32027">
    <property type="entry name" value="CYTOSINE DEAMINASE"/>
    <property type="match status" value="1"/>
</dbReference>
<dbReference type="EMBL" id="MLCB01000050">
    <property type="protein sequence ID" value="OJI95168.1"/>
    <property type="molecule type" value="Genomic_DNA"/>
</dbReference>
<organism evidence="1 2">
    <name type="scientific">Planktotalea frisia</name>
    <dbReference type="NCBI Taxonomy" id="696762"/>
    <lineage>
        <taxon>Bacteria</taxon>
        <taxon>Pseudomonadati</taxon>
        <taxon>Pseudomonadota</taxon>
        <taxon>Alphaproteobacteria</taxon>
        <taxon>Rhodobacterales</taxon>
        <taxon>Paracoccaceae</taxon>
        <taxon>Planktotalea</taxon>
    </lineage>
</organism>
<dbReference type="InterPro" id="IPR052349">
    <property type="entry name" value="Metallo-hydrolase_Enzymes"/>
</dbReference>
<comment type="caution">
    <text evidence="1">The sequence shown here is derived from an EMBL/GenBank/DDBJ whole genome shotgun (WGS) entry which is preliminary data.</text>
</comment>
<dbReference type="SUPFAM" id="SSF51556">
    <property type="entry name" value="Metallo-dependent hydrolases"/>
    <property type="match status" value="1"/>
</dbReference>
<dbReference type="PANTHER" id="PTHR32027:SF0">
    <property type="entry name" value="CYTOSINE DEAMINASE"/>
    <property type="match status" value="1"/>
</dbReference>
<dbReference type="OrthoDB" id="9815027at2"/>
<proteinExistence type="predicted"/>
<gene>
    <name evidence="1" type="ORF">PFRI_05920</name>
</gene>
<evidence type="ECO:0000313" key="2">
    <source>
        <dbReference type="Proteomes" id="UP000184514"/>
    </source>
</evidence>
<name>A0A1L9P0Y4_9RHOB</name>
<dbReference type="GO" id="GO:0016814">
    <property type="term" value="F:hydrolase activity, acting on carbon-nitrogen (but not peptide) bonds, in cyclic amidines"/>
    <property type="evidence" value="ECO:0007669"/>
    <property type="project" value="TreeGrafter"/>
</dbReference>
<accession>A0A1L9P0Y4</accession>
<dbReference type="AlphaFoldDB" id="A0A1L9P0Y4"/>
<keyword evidence="2" id="KW-1185">Reference proteome</keyword>
<evidence type="ECO:0008006" key="3">
    <source>
        <dbReference type="Google" id="ProtNLM"/>
    </source>
</evidence>
<reference evidence="1 2" key="1">
    <citation type="submission" date="2016-10" db="EMBL/GenBank/DDBJ databases">
        <title>Genome sequence of Planktotalea frisia SH6-1.</title>
        <authorList>
            <person name="Poehlein A."/>
            <person name="Bakenhus I."/>
            <person name="Voget S."/>
            <person name="Brinkhoff T."/>
            <person name="Simon M."/>
        </authorList>
    </citation>
    <scope>NUCLEOTIDE SEQUENCE [LARGE SCALE GENOMIC DNA]</scope>
    <source>
        <strain evidence="1 2">SH6-1</strain>
    </source>
</reference>
<dbReference type="Gene3D" id="3.20.20.140">
    <property type="entry name" value="Metal-dependent hydrolases"/>
    <property type="match status" value="1"/>
</dbReference>
<dbReference type="InterPro" id="IPR032466">
    <property type="entry name" value="Metal_Hydrolase"/>
</dbReference>